<dbReference type="Proteomes" id="UP000319619">
    <property type="component" value="Unassembled WGS sequence"/>
</dbReference>
<organism evidence="2 3">
    <name type="scientific">candidate division LCP-89 bacterium B3_LCP</name>
    <dbReference type="NCBI Taxonomy" id="2012998"/>
    <lineage>
        <taxon>Bacteria</taxon>
        <taxon>Pseudomonadati</taxon>
        <taxon>Bacteria division LCP-89</taxon>
    </lineage>
</organism>
<name>A0A532V3Z7_UNCL8</name>
<dbReference type="Pfam" id="PF08486">
    <property type="entry name" value="SpoIID"/>
    <property type="match status" value="1"/>
</dbReference>
<evidence type="ECO:0000259" key="1">
    <source>
        <dbReference type="Pfam" id="PF08486"/>
    </source>
</evidence>
<proteinExistence type="predicted"/>
<evidence type="ECO:0000313" key="3">
    <source>
        <dbReference type="Proteomes" id="UP000319619"/>
    </source>
</evidence>
<accession>A0A532V3Z7</accession>
<dbReference type="InterPro" id="IPR013693">
    <property type="entry name" value="SpoIID/LytB_N"/>
</dbReference>
<dbReference type="InterPro" id="IPR013486">
    <property type="entry name" value="SpoIID/LytB"/>
</dbReference>
<dbReference type="EMBL" id="NJBN01000002">
    <property type="protein sequence ID" value="TKJ41717.1"/>
    <property type="molecule type" value="Genomic_DNA"/>
</dbReference>
<comment type="caution">
    <text evidence="2">The sequence shown here is derived from an EMBL/GenBank/DDBJ whole genome shotgun (WGS) entry which is preliminary data.</text>
</comment>
<dbReference type="NCBIfam" id="TIGR02669">
    <property type="entry name" value="SpoIID_LytB"/>
    <property type="match status" value="1"/>
</dbReference>
<dbReference type="GO" id="GO:0030435">
    <property type="term" value="P:sporulation resulting in formation of a cellular spore"/>
    <property type="evidence" value="ECO:0007669"/>
    <property type="project" value="InterPro"/>
</dbReference>
<evidence type="ECO:0000313" key="2">
    <source>
        <dbReference type="EMBL" id="TKJ41717.1"/>
    </source>
</evidence>
<feature type="domain" description="Sporulation stage II protein D amidase enhancer LytB N-terminal" evidence="1">
    <location>
        <begin position="202"/>
        <end position="291"/>
    </location>
</feature>
<sequence>MKPPLLKVAIITGAESVNIKAEGAFQVESENNLPVECQSGHINISLKESHPAPIEKWLWCAKYAEEQGALEYADLLKKKGLQVKLWEIGKTPRNDLWHPREYRLLIRIDSEENKQQIIREISDIVPVESHVEIDLPAGAPSGVLQIEVNNEAISSYSVNIRILSDYPLAIMNALVGRGFHWEHAEDLNLPSPLWISIGSDGKLCAGTEIDMESYLVSVNSSEMPADSPQEFLKSQVIAARSWLLANWGSHHPGEPYIVCAGDHCQCYYGLSRIEDSSRKAGASTFGLTLMYEGRICDARYAKTCGGVTEPSFNVWHFSDEAYMGHLRDLPDSEPIDLSEEAGFRSFQMLDNSSDSCCAPGYANLEGRLGELAELYRWKVEVQRGELSEIINLKTGSDIGEIKQVTPIARGPSGRLITVLVTGQHGELKIEPELEIRRILSRTHLPSSAFWVEEKGTDTLIFHGAGWGHGAGMCQMGAASLALRGRTYDMILDHYYPRTSIQKIY</sequence>
<gene>
    <name evidence="2" type="ORF">CEE37_03885</name>
</gene>
<dbReference type="AlphaFoldDB" id="A0A532V3Z7"/>
<reference evidence="2 3" key="1">
    <citation type="submission" date="2017-06" db="EMBL/GenBank/DDBJ databases">
        <title>Novel microbial phyla capable of carbon fixation and sulfur reduction in deep-sea sediments.</title>
        <authorList>
            <person name="Huang J."/>
            <person name="Baker B."/>
            <person name="Wang Y."/>
        </authorList>
    </citation>
    <scope>NUCLEOTIDE SEQUENCE [LARGE SCALE GENOMIC DNA]</scope>
    <source>
        <strain evidence="2">B3_LCP</strain>
    </source>
</reference>
<protein>
    <recommendedName>
        <fullName evidence="1">Sporulation stage II protein D amidase enhancer LytB N-terminal domain-containing protein</fullName>
    </recommendedName>
</protein>